<keyword evidence="6 10" id="KW-0472">Membrane</keyword>
<feature type="transmembrane region" description="Helical" evidence="10">
    <location>
        <begin position="126"/>
        <end position="147"/>
    </location>
</feature>
<feature type="transmembrane region" description="Helical" evidence="10">
    <location>
        <begin position="88"/>
        <end position="106"/>
    </location>
</feature>
<dbReference type="GO" id="GO:0043005">
    <property type="term" value="C:neuron projection"/>
    <property type="evidence" value="ECO:0007669"/>
    <property type="project" value="TreeGrafter"/>
</dbReference>
<dbReference type="SUPFAM" id="SSF81321">
    <property type="entry name" value="Family A G protein-coupled receptor-like"/>
    <property type="match status" value="1"/>
</dbReference>
<dbReference type="EMBL" id="CAJEWN010000002">
    <property type="protein sequence ID" value="CAD2123680.1"/>
    <property type="molecule type" value="Genomic_DNA"/>
</dbReference>
<comment type="subcellular location">
    <subcellularLocation>
        <location evidence="1">Cell membrane</location>
        <topology evidence="1">Multi-pass membrane protein</topology>
    </subcellularLocation>
</comment>
<dbReference type="AlphaFoldDB" id="A0A6V7TM46"/>
<keyword evidence="4 10" id="KW-1133">Transmembrane helix</keyword>
<evidence type="ECO:0000256" key="8">
    <source>
        <dbReference type="ARBA" id="ARBA00023224"/>
    </source>
</evidence>
<feature type="transmembrane region" description="Helical" evidence="10">
    <location>
        <begin position="168"/>
        <end position="190"/>
    </location>
</feature>
<keyword evidence="7 9" id="KW-0675">Receptor</keyword>
<dbReference type="GO" id="GO:0004930">
    <property type="term" value="F:G protein-coupled receptor activity"/>
    <property type="evidence" value="ECO:0007669"/>
    <property type="project" value="UniProtKB-KW"/>
</dbReference>
<name>A0A6V7TM46_MELEN</name>
<keyword evidence="8 9" id="KW-0807">Transducer</keyword>
<feature type="transmembrane region" description="Helical" evidence="10">
    <location>
        <begin position="219"/>
        <end position="243"/>
    </location>
</feature>
<evidence type="ECO:0000313" key="12">
    <source>
        <dbReference type="EMBL" id="CAD2123680.1"/>
    </source>
</evidence>
<organism evidence="12 13">
    <name type="scientific">Meloidogyne enterolobii</name>
    <name type="common">Root-knot nematode worm</name>
    <name type="synonym">Meloidogyne mayaguensis</name>
    <dbReference type="NCBI Taxonomy" id="390850"/>
    <lineage>
        <taxon>Eukaryota</taxon>
        <taxon>Metazoa</taxon>
        <taxon>Ecdysozoa</taxon>
        <taxon>Nematoda</taxon>
        <taxon>Chromadorea</taxon>
        <taxon>Rhabditida</taxon>
        <taxon>Tylenchina</taxon>
        <taxon>Tylenchomorpha</taxon>
        <taxon>Tylenchoidea</taxon>
        <taxon>Meloidogynidae</taxon>
        <taxon>Meloidogyninae</taxon>
        <taxon>Meloidogyne</taxon>
    </lineage>
</organism>
<dbReference type="OrthoDB" id="6076970at2759"/>
<evidence type="ECO:0000256" key="10">
    <source>
        <dbReference type="SAM" id="Phobius"/>
    </source>
</evidence>
<comment type="similarity">
    <text evidence="9">Belongs to the G-protein coupled receptor 1 family.</text>
</comment>
<dbReference type="Gene3D" id="1.20.1070.10">
    <property type="entry name" value="Rhodopsin 7-helix transmembrane proteins"/>
    <property type="match status" value="1"/>
</dbReference>
<evidence type="ECO:0000256" key="9">
    <source>
        <dbReference type="RuleBase" id="RU000688"/>
    </source>
</evidence>
<dbReference type="InterPro" id="IPR017452">
    <property type="entry name" value="GPCR_Rhodpsn_7TM"/>
</dbReference>
<evidence type="ECO:0000256" key="2">
    <source>
        <dbReference type="ARBA" id="ARBA00022475"/>
    </source>
</evidence>
<evidence type="ECO:0000259" key="11">
    <source>
        <dbReference type="PROSITE" id="PS50262"/>
    </source>
</evidence>
<gene>
    <name evidence="12" type="ORF">MENT_LOCUS567</name>
</gene>
<dbReference type="CDD" id="cd00637">
    <property type="entry name" value="7tm_classA_rhodopsin-like"/>
    <property type="match status" value="1"/>
</dbReference>
<evidence type="ECO:0000256" key="1">
    <source>
        <dbReference type="ARBA" id="ARBA00004651"/>
    </source>
</evidence>
<feature type="transmembrane region" description="Helical" evidence="10">
    <location>
        <begin position="53"/>
        <end position="76"/>
    </location>
</feature>
<evidence type="ECO:0000256" key="6">
    <source>
        <dbReference type="ARBA" id="ARBA00023136"/>
    </source>
</evidence>
<evidence type="ECO:0000256" key="7">
    <source>
        <dbReference type="ARBA" id="ARBA00023170"/>
    </source>
</evidence>
<proteinExistence type="inferred from homology"/>
<feature type="domain" description="G-protein coupled receptors family 1 profile" evidence="11">
    <location>
        <begin position="68"/>
        <end position="329"/>
    </location>
</feature>
<keyword evidence="2" id="KW-1003">Cell membrane</keyword>
<dbReference type="PANTHER" id="PTHR24229:SF50">
    <property type="entry name" value="G-PROTEIN COUPLED RECEPTORS FAMILY 1 PROFILE DOMAIN-CONTAINING PROTEIN"/>
    <property type="match status" value="1"/>
</dbReference>
<evidence type="ECO:0000256" key="4">
    <source>
        <dbReference type="ARBA" id="ARBA00022989"/>
    </source>
</evidence>
<feature type="transmembrane region" description="Helical" evidence="10">
    <location>
        <begin position="273"/>
        <end position="294"/>
    </location>
</feature>
<evidence type="ECO:0000256" key="5">
    <source>
        <dbReference type="ARBA" id="ARBA00023040"/>
    </source>
</evidence>
<reference evidence="12 13" key="1">
    <citation type="submission" date="2020-08" db="EMBL/GenBank/DDBJ databases">
        <authorList>
            <person name="Koutsovoulos G."/>
            <person name="Danchin GJ E."/>
        </authorList>
    </citation>
    <scope>NUCLEOTIDE SEQUENCE [LARGE SCALE GENOMIC DNA]</scope>
</reference>
<dbReference type="PRINTS" id="PR00237">
    <property type="entry name" value="GPCRRHODOPSN"/>
</dbReference>
<dbReference type="GO" id="GO:0042277">
    <property type="term" value="F:peptide binding"/>
    <property type="evidence" value="ECO:0007669"/>
    <property type="project" value="TreeGrafter"/>
</dbReference>
<accession>A0A6V7TM46</accession>
<keyword evidence="5 9" id="KW-0297">G-protein coupled receptor</keyword>
<evidence type="ECO:0000313" key="13">
    <source>
        <dbReference type="Proteomes" id="UP000580250"/>
    </source>
</evidence>
<keyword evidence="3 9" id="KW-0812">Transmembrane</keyword>
<dbReference type="InterPro" id="IPR000276">
    <property type="entry name" value="GPCR_Rhodpsn"/>
</dbReference>
<comment type="caution">
    <text evidence="12">The sequence shown here is derived from an EMBL/GenBank/DDBJ whole genome shotgun (WGS) entry which is preliminary data.</text>
</comment>
<dbReference type="PROSITE" id="PS00237">
    <property type="entry name" value="G_PROTEIN_RECEP_F1_1"/>
    <property type="match status" value="1"/>
</dbReference>
<sequence length="629" mass="69673">MNNIHHHYSFSTPSSSSTLISSSHIPPSEFLAISSPSPPHTIAATSSVHHMRLALTVTHLLLVSLGSVNLLVVLVILVRPYMRSITNVYMISLCLADFIYLINLTLVAASQLNEKSWPFNSLLCTIYHGTETTGKYASVMFVVLLAIDRYCAMCRSNWCARYRNYRTAIALSLCAWIFAGASASPLYFFAEVAFLRLRSVEKVHKLCIAKWPNSDVARWYITASSILIFALPLAVIIFCYYHIFIKLREALKSCKRLKRGANSRAPYHRVTRLVLWVVIFHVLCWSPFWLFNLFSSIFRLRISTQFDRVVVNIIHLFPYINCALNPILYVANAENFRIAFRSFFCPKFVNRSRRRSGGEFFEDSRCVVITGGGGGVGVGGRSNSMGVGGPGSSVTNGSNPAVLLTTEENNICKNNAAFLRFSSNSERALLTTSGPVYNSLSNGTGNGIINKISGGSAPSLLDCPKLPLRAYSAKHSVITIEECSSDNDGGQINNNEEKISVVTRQISRRRRSSACEQAILSGGGIAAASAVPFVGKIAKEQKEEENGIRTTEKSLLEEINTSEELPPSIPPSGKRTSICLYTIGINTGVITKNTQLKYSFNDEKEEKLNEEKFSSKLILDEESEKDEFI</sequence>
<dbReference type="Pfam" id="PF00001">
    <property type="entry name" value="7tm_1"/>
    <property type="match status" value="1"/>
</dbReference>
<dbReference type="PANTHER" id="PTHR24229">
    <property type="entry name" value="NEUROPEPTIDES RECEPTOR"/>
    <property type="match status" value="1"/>
</dbReference>
<dbReference type="Proteomes" id="UP000580250">
    <property type="component" value="Unassembled WGS sequence"/>
</dbReference>
<protein>
    <recommendedName>
        <fullName evidence="11">G-protein coupled receptors family 1 profile domain-containing protein</fullName>
    </recommendedName>
</protein>
<dbReference type="GO" id="GO:0005886">
    <property type="term" value="C:plasma membrane"/>
    <property type="evidence" value="ECO:0007669"/>
    <property type="project" value="UniProtKB-SubCell"/>
</dbReference>
<dbReference type="PROSITE" id="PS50262">
    <property type="entry name" value="G_PROTEIN_RECEP_F1_2"/>
    <property type="match status" value="1"/>
</dbReference>
<evidence type="ECO:0000256" key="3">
    <source>
        <dbReference type="ARBA" id="ARBA00022692"/>
    </source>
</evidence>